<dbReference type="RefSeq" id="WP_270163211.1">
    <property type="nucleotide sequence ID" value="NZ_CP089391.1"/>
</dbReference>
<organism evidence="2 3">
    <name type="scientific">Bradyrhizobium xenonodulans</name>
    <dbReference type="NCBI Taxonomy" id="2736875"/>
    <lineage>
        <taxon>Bacteria</taxon>
        <taxon>Pseudomonadati</taxon>
        <taxon>Pseudomonadota</taxon>
        <taxon>Alphaproteobacteria</taxon>
        <taxon>Hyphomicrobiales</taxon>
        <taxon>Nitrobacteraceae</taxon>
        <taxon>Bradyrhizobium</taxon>
    </lineage>
</organism>
<dbReference type="CDD" id="cd16413">
    <property type="entry name" value="DGQHR_domain"/>
    <property type="match status" value="1"/>
</dbReference>
<sequence>MKSPSKTKTFDYFALSYSQRGTKNSPKFIMFHAPAAEIIEWADVDRLKPDNLTGAQRPLRDLKVKKVAKFLDADPRNTIPTAVVVALDADAVSFTGNADKKDRGQCGKLVISLKGTEKPGLIIDGQHRAFGVAKHSAMLQLNVIAFIGGDDAERAFQFVVINNSATRVSRDHIRALNLAFDKDTLNDRLVQSAGVTLGMKDAKFEDYTFVDSIPPFKGLLDWPTNKHGYIAPNAIESALAETRDRATLLGIEDLERDFFLAIWMRIKERFGPAWRANTPDKPSHLLQKVSIIVLTIYVLDSLEAAQRMSDQPLDFANEEIFASSVDRVLKRIPLEFWTVEWQQKELDTGAGRDVLLEALKTIDSNARYGRPWYDRVALVDPGDLTDQYDRPHAPKKKVKKATKKRA</sequence>
<evidence type="ECO:0000313" key="3">
    <source>
        <dbReference type="Proteomes" id="UP001179614"/>
    </source>
</evidence>
<keyword evidence="3" id="KW-1185">Reference proteome</keyword>
<accession>A0ABY7MLX0</accession>
<feature type="region of interest" description="Disordered" evidence="1">
    <location>
        <begin position="387"/>
        <end position="406"/>
    </location>
</feature>
<name>A0ABY7MLX0_9BRAD</name>
<gene>
    <name evidence="2" type="ORF">I3J27_33895</name>
</gene>
<dbReference type="EMBL" id="CP089391">
    <property type="protein sequence ID" value="WBL77920.1"/>
    <property type="molecule type" value="Genomic_DNA"/>
</dbReference>
<dbReference type="Pfam" id="PF14072">
    <property type="entry name" value="DndB"/>
    <property type="match status" value="1"/>
</dbReference>
<evidence type="ECO:0000313" key="2">
    <source>
        <dbReference type="EMBL" id="WBL77920.1"/>
    </source>
</evidence>
<dbReference type="Proteomes" id="UP001179614">
    <property type="component" value="Chromosome"/>
</dbReference>
<dbReference type="NCBIfam" id="TIGR03187">
    <property type="entry name" value="DGQHR"/>
    <property type="match status" value="1"/>
</dbReference>
<dbReference type="InterPro" id="IPR017601">
    <property type="entry name" value="DGQHR-contain_dom"/>
</dbReference>
<reference evidence="2" key="1">
    <citation type="submission" date="2021-12" db="EMBL/GenBank/DDBJ databases">
        <title>Bradyrhizobium xenonodulans sp. nov.</title>
        <authorList>
            <person name="Claassens R."/>
            <person name="Venter S.N."/>
            <person name="Beukes C.W."/>
            <person name="Stepkowski T."/>
            <person name="Steenkamp E.T."/>
        </authorList>
    </citation>
    <scope>NUCLEOTIDE SEQUENCE</scope>
    <source>
        <strain evidence="2">14AB</strain>
    </source>
</reference>
<evidence type="ECO:0000256" key="1">
    <source>
        <dbReference type="SAM" id="MobiDB-lite"/>
    </source>
</evidence>
<dbReference type="InterPro" id="IPR017642">
    <property type="entry name" value="DNA_S_mod_DndB"/>
</dbReference>
<feature type="compositionally biased region" description="Basic residues" evidence="1">
    <location>
        <begin position="393"/>
        <end position="406"/>
    </location>
</feature>
<protein>
    <submittedName>
        <fullName evidence="2">DGQHR domain-containing protein</fullName>
    </submittedName>
</protein>
<proteinExistence type="predicted"/>